<organism evidence="2 3">
    <name type="scientific">Pelagicoccus mobilis</name>
    <dbReference type="NCBI Taxonomy" id="415221"/>
    <lineage>
        <taxon>Bacteria</taxon>
        <taxon>Pseudomonadati</taxon>
        <taxon>Verrucomicrobiota</taxon>
        <taxon>Opitutia</taxon>
        <taxon>Puniceicoccales</taxon>
        <taxon>Pelagicoccaceae</taxon>
        <taxon>Pelagicoccus</taxon>
    </lineage>
</organism>
<sequence>MQSPEVTRLIRWFENDGSDTLVGEAPLSGPTLSELQELFEVPTDDPMYDCFPVAEKHRVFIESHASLSLDFDRFDYFLEADAEPQT</sequence>
<dbReference type="EMBL" id="JAENIL010000054">
    <property type="protein sequence ID" value="MBK1879690.1"/>
    <property type="molecule type" value="Genomic_DNA"/>
</dbReference>
<dbReference type="Proteomes" id="UP000617628">
    <property type="component" value="Unassembled WGS sequence"/>
</dbReference>
<gene>
    <name evidence="2" type="ORF">JIN87_22585</name>
</gene>
<dbReference type="InterPro" id="IPR056100">
    <property type="entry name" value="DUF7683"/>
</dbReference>
<dbReference type="RefSeq" id="WP_200357904.1">
    <property type="nucleotide sequence ID" value="NZ_JAENIL010000054.1"/>
</dbReference>
<evidence type="ECO:0000259" key="1">
    <source>
        <dbReference type="Pfam" id="PF24731"/>
    </source>
</evidence>
<feature type="domain" description="DUF7683" evidence="1">
    <location>
        <begin position="8"/>
        <end position="79"/>
    </location>
</feature>
<evidence type="ECO:0000313" key="3">
    <source>
        <dbReference type="Proteomes" id="UP000617628"/>
    </source>
</evidence>
<comment type="caution">
    <text evidence="2">The sequence shown here is derived from an EMBL/GenBank/DDBJ whole genome shotgun (WGS) entry which is preliminary data.</text>
</comment>
<reference evidence="2" key="1">
    <citation type="submission" date="2021-01" db="EMBL/GenBank/DDBJ databases">
        <title>Modified the classification status of verrucomicrobia.</title>
        <authorList>
            <person name="Feng X."/>
        </authorList>
    </citation>
    <scope>NUCLEOTIDE SEQUENCE</scope>
    <source>
        <strain evidence="2">KCTC 13126</strain>
    </source>
</reference>
<protein>
    <recommendedName>
        <fullName evidence="1">DUF7683 domain-containing protein</fullName>
    </recommendedName>
</protein>
<evidence type="ECO:0000313" key="2">
    <source>
        <dbReference type="EMBL" id="MBK1879690.1"/>
    </source>
</evidence>
<dbReference type="Pfam" id="PF24731">
    <property type="entry name" value="DUF7683"/>
    <property type="match status" value="1"/>
</dbReference>
<proteinExistence type="predicted"/>
<name>A0A934S1Y9_9BACT</name>
<keyword evidence="3" id="KW-1185">Reference proteome</keyword>
<accession>A0A934S1Y9</accession>
<dbReference type="AlphaFoldDB" id="A0A934S1Y9"/>